<feature type="region of interest" description="Disordered" evidence="1">
    <location>
        <begin position="55"/>
        <end position="172"/>
    </location>
</feature>
<sequence>MVGFKPTSQTIGSFSKPFRLTIPSASIGVAAARVDDLLFLWQTYTAALDVNIPPQKKKETSNSNNTTTSEQKESIETEKEAPEKKEEVAEAKATPGDHNSSSTVEASSSAPSSTTETSPPEGSTSGEEANKTPAEPHPQTAATSVGNHKATNAVRSQHSAYVAARDRTGDASTNSTKAILADIDVGWKDYNAIGMGADEFHLITNRPKRRWWLPSVIRRAVFGKKLEEDYLHIPRVELAIGYPAEWIDAHCAEMYGGAKGFHTLLNDAAYRRGTANLLSNRIEIIPIAFDFRLEDVQWSCNVIAQYELVRALESLYDHYSLAKGDAQSNRLQSIEAFLQELPPSIIEAVGKGQKLSKSAYENAWRVRDDVIRSSEEQFQDVDAFVLPLLAAPYTSGSPSSNLLTLPFHLGGHPMLSLQLDQRVPVGLVGELGRDAALLEDALRFVEFVRGDAPSWWRRTMFGAAATPTTVVKPAEETAGKETTEEKKEATP</sequence>
<evidence type="ECO:0008006" key="4">
    <source>
        <dbReference type="Google" id="ProtNLM"/>
    </source>
</evidence>
<feature type="compositionally biased region" description="Polar residues" evidence="1">
    <location>
        <begin position="140"/>
        <end position="159"/>
    </location>
</feature>
<proteinExistence type="predicted"/>
<reference evidence="2 3" key="1">
    <citation type="submission" date="2020-08" db="EMBL/GenBank/DDBJ databases">
        <authorList>
            <person name="Newling K."/>
            <person name="Davey J."/>
            <person name="Forrester S."/>
        </authorList>
    </citation>
    <scope>NUCLEOTIDE SEQUENCE [LARGE SCALE GENOMIC DNA]</scope>
    <source>
        <strain evidence="3">Crithidia deanei Carvalho (ATCC PRA-265)</strain>
    </source>
</reference>
<name>A0A7G2CQK9_9TRYP</name>
<evidence type="ECO:0000256" key="1">
    <source>
        <dbReference type="SAM" id="MobiDB-lite"/>
    </source>
</evidence>
<protein>
    <recommendedName>
        <fullName evidence="4">Amidase</fullName>
    </recommendedName>
</protein>
<organism evidence="2 3">
    <name type="scientific">Angomonas deanei</name>
    <dbReference type="NCBI Taxonomy" id="59799"/>
    <lineage>
        <taxon>Eukaryota</taxon>
        <taxon>Discoba</taxon>
        <taxon>Euglenozoa</taxon>
        <taxon>Kinetoplastea</taxon>
        <taxon>Metakinetoplastina</taxon>
        <taxon>Trypanosomatida</taxon>
        <taxon>Trypanosomatidae</taxon>
        <taxon>Strigomonadinae</taxon>
        <taxon>Angomonas</taxon>
    </lineage>
</organism>
<dbReference type="VEuPathDB" id="TriTrypDB:ADEAN_000919100"/>
<gene>
    <name evidence="2" type="ORF">ADEAN_000919100</name>
</gene>
<dbReference type="SUPFAM" id="SSF75304">
    <property type="entry name" value="Amidase signature (AS) enzymes"/>
    <property type="match status" value="1"/>
</dbReference>
<evidence type="ECO:0000313" key="2">
    <source>
        <dbReference type="EMBL" id="CAD2221659.1"/>
    </source>
</evidence>
<dbReference type="OrthoDB" id="270858at2759"/>
<feature type="compositionally biased region" description="Basic and acidic residues" evidence="1">
    <location>
        <begin position="473"/>
        <end position="491"/>
    </location>
</feature>
<dbReference type="Gene3D" id="3.90.1300.10">
    <property type="entry name" value="Amidase signature (AS) domain"/>
    <property type="match status" value="1"/>
</dbReference>
<feature type="compositionally biased region" description="Basic and acidic residues" evidence="1">
    <location>
        <begin position="70"/>
        <end position="90"/>
    </location>
</feature>
<feature type="compositionally biased region" description="Low complexity" evidence="1">
    <location>
        <begin position="100"/>
        <end position="127"/>
    </location>
</feature>
<dbReference type="EMBL" id="LR877166">
    <property type="protein sequence ID" value="CAD2221659.1"/>
    <property type="molecule type" value="Genomic_DNA"/>
</dbReference>
<evidence type="ECO:0000313" key="3">
    <source>
        <dbReference type="Proteomes" id="UP000515908"/>
    </source>
</evidence>
<accession>A0A7G2CQK9</accession>
<dbReference type="InterPro" id="IPR036928">
    <property type="entry name" value="AS_sf"/>
</dbReference>
<feature type="region of interest" description="Disordered" evidence="1">
    <location>
        <begin position="470"/>
        <end position="491"/>
    </location>
</feature>
<keyword evidence="3" id="KW-1185">Reference proteome</keyword>
<dbReference type="AlphaFoldDB" id="A0A7G2CQK9"/>
<dbReference type="Proteomes" id="UP000515908">
    <property type="component" value="Chromosome 22"/>
</dbReference>